<dbReference type="Gene3D" id="1.10.10.10">
    <property type="entry name" value="Winged helix-like DNA-binding domain superfamily/Winged helix DNA-binding domain"/>
    <property type="match status" value="1"/>
</dbReference>
<evidence type="ECO:0000313" key="6">
    <source>
        <dbReference type="EMBL" id="ARU93986.1"/>
    </source>
</evidence>
<accession>A0A1Y0LIW2</accession>
<evidence type="ECO:0000313" key="7">
    <source>
        <dbReference type="EMBL" id="ARU98024.1"/>
    </source>
</evidence>
<dbReference type="EMBL" id="CP015581">
    <property type="protein sequence ID" value="ARU98024.1"/>
    <property type="molecule type" value="Genomic_DNA"/>
</dbReference>
<protein>
    <submittedName>
        <fullName evidence="6">LysR family transcriptional regulator</fullName>
    </submittedName>
</protein>
<keyword evidence="3" id="KW-0238">DNA-binding</keyword>
<dbReference type="PROSITE" id="PS50931">
    <property type="entry name" value="HTH_LYSR"/>
    <property type="match status" value="1"/>
</dbReference>
<dbReference type="Proteomes" id="UP000195814">
    <property type="component" value="Chromosome"/>
</dbReference>
<comment type="similarity">
    <text evidence="1">Belongs to the LysR transcriptional regulatory family.</text>
</comment>
<reference evidence="8 9" key="1">
    <citation type="submission" date="2016-05" db="EMBL/GenBank/DDBJ databases">
        <title>Complete genome sequence of two 2,5-diketo-D-glunonic acid producing strain Tatumella citrea.</title>
        <authorList>
            <person name="Duan C."/>
            <person name="Yang J."/>
            <person name="Yang S."/>
        </authorList>
    </citation>
    <scope>NUCLEOTIDE SEQUENCE [LARGE SCALE GENOMIC DNA]</scope>
    <source>
        <strain evidence="7 8">ATCC 39140</strain>
        <strain evidence="6 9">DSM 13699</strain>
    </source>
</reference>
<dbReference type="Pfam" id="PF00126">
    <property type="entry name" value="HTH_1"/>
    <property type="match status" value="1"/>
</dbReference>
<gene>
    <name evidence="6" type="ORF">A7K98_09470</name>
    <name evidence="7" type="ORF">A7K99_09470</name>
</gene>
<dbReference type="InterPro" id="IPR005119">
    <property type="entry name" value="LysR_subst-bd"/>
</dbReference>
<dbReference type="InterPro" id="IPR050176">
    <property type="entry name" value="LTTR"/>
</dbReference>
<dbReference type="GO" id="GO:0003677">
    <property type="term" value="F:DNA binding"/>
    <property type="evidence" value="ECO:0007669"/>
    <property type="project" value="UniProtKB-KW"/>
</dbReference>
<dbReference type="InterPro" id="IPR036388">
    <property type="entry name" value="WH-like_DNA-bd_sf"/>
</dbReference>
<dbReference type="GO" id="GO:0003700">
    <property type="term" value="F:DNA-binding transcription factor activity"/>
    <property type="evidence" value="ECO:0007669"/>
    <property type="project" value="InterPro"/>
</dbReference>
<keyword evidence="2" id="KW-0805">Transcription regulation</keyword>
<dbReference type="PANTHER" id="PTHR30579:SF7">
    <property type="entry name" value="HTH-TYPE TRANSCRIPTIONAL REGULATOR LRHA-RELATED"/>
    <property type="match status" value="1"/>
</dbReference>
<dbReference type="EMBL" id="CP015579">
    <property type="protein sequence ID" value="ARU93986.1"/>
    <property type="molecule type" value="Genomic_DNA"/>
</dbReference>
<name>A0A1Y0LIW2_TATCI</name>
<feature type="domain" description="HTH lysR-type" evidence="5">
    <location>
        <begin position="8"/>
        <end position="65"/>
    </location>
</feature>
<dbReference type="Proteomes" id="UP000195729">
    <property type="component" value="Chromosome"/>
</dbReference>
<evidence type="ECO:0000313" key="8">
    <source>
        <dbReference type="Proteomes" id="UP000195729"/>
    </source>
</evidence>
<dbReference type="OrthoDB" id="5723059at2"/>
<dbReference type="KEGG" id="tci:A7K98_09470"/>
<keyword evidence="4" id="KW-0804">Transcription</keyword>
<dbReference type="Gene3D" id="3.40.190.10">
    <property type="entry name" value="Periplasmic binding protein-like II"/>
    <property type="match status" value="2"/>
</dbReference>
<evidence type="ECO:0000256" key="4">
    <source>
        <dbReference type="ARBA" id="ARBA00023163"/>
    </source>
</evidence>
<dbReference type="AlphaFoldDB" id="A0A1Y0LIW2"/>
<evidence type="ECO:0000256" key="1">
    <source>
        <dbReference type="ARBA" id="ARBA00009437"/>
    </source>
</evidence>
<evidence type="ECO:0000256" key="3">
    <source>
        <dbReference type="ARBA" id="ARBA00023125"/>
    </source>
</evidence>
<dbReference type="PANTHER" id="PTHR30579">
    <property type="entry name" value="TRANSCRIPTIONAL REGULATOR"/>
    <property type="match status" value="1"/>
</dbReference>
<organism evidence="6 9">
    <name type="scientific">Tatumella citrea</name>
    <name type="common">Pantoea citrea</name>
    <dbReference type="NCBI Taxonomy" id="53336"/>
    <lineage>
        <taxon>Bacteria</taxon>
        <taxon>Pseudomonadati</taxon>
        <taxon>Pseudomonadota</taxon>
        <taxon>Gammaproteobacteria</taxon>
        <taxon>Enterobacterales</taxon>
        <taxon>Erwiniaceae</taxon>
        <taxon>Tatumella</taxon>
    </lineage>
</organism>
<dbReference type="InterPro" id="IPR000847">
    <property type="entry name" value="LysR_HTH_N"/>
</dbReference>
<keyword evidence="8" id="KW-1185">Reference proteome</keyword>
<dbReference type="InterPro" id="IPR036390">
    <property type="entry name" value="WH_DNA-bd_sf"/>
</dbReference>
<sequence length="293" mass="32589">MDKIIPALDSDALRSFVTGIECGSFAQAAVLLCRSTSAVSAQLKKLESQCGTPLVVKQGRHLQLTPRGELLMSYARRLLAINDEALRAIKGELLSGEIRIGLQEDFGESLMPGILGQFKRHHPDLRIFARVDRQQALNRGLQENDLDLALLWQSERAPTDQWLTECQLEWIYHPDFDPQHYLQRGEPLPLVMFESPCVMRRHAIDCLDKAGIPWRVMFVSHSLQGIRAAVQAGLGITVRSRLGMPESLQFGHPHLPSPGKLGISLQRSMHAQENQAASDLLSNLIVSSLSGIH</sequence>
<evidence type="ECO:0000313" key="9">
    <source>
        <dbReference type="Proteomes" id="UP000195814"/>
    </source>
</evidence>
<dbReference type="SUPFAM" id="SSF53850">
    <property type="entry name" value="Periplasmic binding protein-like II"/>
    <property type="match status" value="1"/>
</dbReference>
<evidence type="ECO:0000256" key="2">
    <source>
        <dbReference type="ARBA" id="ARBA00023015"/>
    </source>
</evidence>
<evidence type="ECO:0000259" key="5">
    <source>
        <dbReference type="PROSITE" id="PS50931"/>
    </source>
</evidence>
<dbReference type="SUPFAM" id="SSF46785">
    <property type="entry name" value="Winged helix' DNA-binding domain"/>
    <property type="match status" value="1"/>
</dbReference>
<dbReference type="RefSeq" id="WP_087488349.1">
    <property type="nucleotide sequence ID" value="NZ_CP015579.1"/>
</dbReference>
<dbReference type="Pfam" id="PF03466">
    <property type="entry name" value="LysR_substrate"/>
    <property type="match status" value="1"/>
</dbReference>
<proteinExistence type="inferred from homology"/>